<dbReference type="Proteomes" id="UP000236893">
    <property type="component" value="Unassembled WGS sequence"/>
</dbReference>
<accession>A0A2S4ZZ94</accession>
<sequence>MKRFCLLLFLLSSFAFVKAQSKEETLDRVIKQLYSSISGPAGQQRDTALIRSLFISDARLMPVFINKEKKIAVRVLSVDQYLIGLGKLTKDQGFFEKELSRKTDIYGNMAQVFSTYQSLYKQDDSQPFQRGINSLQLMYDGQTWRIMNVTWNAETPENSIPGRYLSN</sequence>
<dbReference type="EMBL" id="PQVF01000010">
    <property type="protein sequence ID" value="POY35650.1"/>
    <property type="molecule type" value="Genomic_DNA"/>
</dbReference>
<keyword evidence="3" id="KW-1185">Reference proteome</keyword>
<protein>
    <recommendedName>
        <fullName evidence="4">DUF4440 domain-containing protein</fullName>
    </recommendedName>
</protein>
<organism evidence="2 3">
    <name type="scientific">Solitalea longa</name>
    <dbReference type="NCBI Taxonomy" id="2079460"/>
    <lineage>
        <taxon>Bacteria</taxon>
        <taxon>Pseudomonadati</taxon>
        <taxon>Bacteroidota</taxon>
        <taxon>Sphingobacteriia</taxon>
        <taxon>Sphingobacteriales</taxon>
        <taxon>Sphingobacteriaceae</taxon>
        <taxon>Solitalea</taxon>
    </lineage>
</organism>
<evidence type="ECO:0000313" key="2">
    <source>
        <dbReference type="EMBL" id="POY35650.1"/>
    </source>
</evidence>
<dbReference type="OrthoDB" id="8754772at2"/>
<proteinExistence type="predicted"/>
<dbReference type="AlphaFoldDB" id="A0A2S4ZZ94"/>
<evidence type="ECO:0000313" key="3">
    <source>
        <dbReference type="Proteomes" id="UP000236893"/>
    </source>
</evidence>
<keyword evidence="1" id="KW-0732">Signal</keyword>
<name>A0A2S4ZZ94_9SPHI</name>
<feature type="signal peptide" evidence="1">
    <location>
        <begin position="1"/>
        <end position="19"/>
    </location>
</feature>
<comment type="caution">
    <text evidence="2">The sequence shown here is derived from an EMBL/GenBank/DDBJ whole genome shotgun (WGS) entry which is preliminary data.</text>
</comment>
<evidence type="ECO:0000256" key="1">
    <source>
        <dbReference type="SAM" id="SignalP"/>
    </source>
</evidence>
<dbReference type="Gene3D" id="3.10.450.50">
    <property type="match status" value="1"/>
</dbReference>
<dbReference type="RefSeq" id="WP_103789923.1">
    <property type="nucleotide sequence ID" value="NZ_PQVF01000010.1"/>
</dbReference>
<evidence type="ECO:0008006" key="4">
    <source>
        <dbReference type="Google" id="ProtNLM"/>
    </source>
</evidence>
<dbReference type="SUPFAM" id="SSF54427">
    <property type="entry name" value="NTF2-like"/>
    <property type="match status" value="1"/>
</dbReference>
<dbReference type="InterPro" id="IPR032710">
    <property type="entry name" value="NTF2-like_dom_sf"/>
</dbReference>
<feature type="chain" id="PRO_5015459560" description="DUF4440 domain-containing protein" evidence="1">
    <location>
        <begin position="20"/>
        <end position="167"/>
    </location>
</feature>
<gene>
    <name evidence="2" type="ORF">C3K47_14755</name>
</gene>
<reference evidence="2 3" key="1">
    <citation type="submission" date="2018-01" db="EMBL/GenBank/DDBJ databases">
        <authorList>
            <person name="Gaut B.S."/>
            <person name="Morton B.R."/>
            <person name="Clegg M.T."/>
            <person name="Duvall M.R."/>
        </authorList>
    </citation>
    <scope>NUCLEOTIDE SEQUENCE [LARGE SCALE GENOMIC DNA]</scope>
    <source>
        <strain evidence="2 3">HR-AV</strain>
    </source>
</reference>